<dbReference type="OrthoDB" id="1934060at2"/>
<evidence type="ECO:0000256" key="1">
    <source>
        <dbReference type="SAM" id="Phobius"/>
    </source>
</evidence>
<proteinExistence type="predicted"/>
<comment type="caution">
    <text evidence="2">The sequence shown here is derived from an EMBL/GenBank/DDBJ whole genome shotgun (WGS) entry which is preliminary data.</text>
</comment>
<evidence type="ECO:0000313" key="3">
    <source>
        <dbReference type="Proteomes" id="UP000076603"/>
    </source>
</evidence>
<evidence type="ECO:0000313" key="2">
    <source>
        <dbReference type="EMBL" id="KZL88839.1"/>
    </source>
</evidence>
<gene>
    <name evidence="2" type="ORF">CLMAG_59320</name>
</gene>
<sequence length="115" mass="13358">MYLTSISLSYFFLGIAIVSIAAYLYFKLLVVKTDPQNEDREKIIGDMNDPTSWRERNKRMSVVCLFWFIVSTIVFVVLKFFYPIALVPLMLLVIYAILMVLSIVFFSRGKRKASI</sequence>
<keyword evidence="1" id="KW-0472">Membrane</keyword>
<dbReference type="Proteomes" id="UP000076603">
    <property type="component" value="Unassembled WGS sequence"/>
</dbReference>
<keyword evidence="1" id="KW-0812">Transmembrane</keyword>
<name>A0A162QQT2_9CLOT</name>
<protein>
    <recommendedName>
        <fullName evidence="4">DUF3784 domain-containing protein</fullName>
    </recommendedName>
</protein>
<feature type="transmembrane region" description="Helical" evidence="1">
    <location>
        <begin position="84"/>
        <end position="106"/>
    </location>
</feature>
<reference evidence="2 3" key="1">
    <citation type="submission" date="2016-04" db="EMBL/GenBank/DDBJ databases">
        <title>Genome sequence of Clostridium magnum DSM 2767.</title>
        <authorList>
            <person name="Poehlein A."/>
            <person name="Uhlig R."/>
            <person name="Fischer R."/>
            <person name="Bahl H."/>
            <person name="Daniel R."/>
        </authorList>
    </citation>
    <scope>NUCLEOTIDE SEQUENCE [LARGE SCALE GENOMIC DNA]</scope>
    <source>
        <strain evidence="2 3">DSM 2767</strain>
    </source>
</reference>
<accession>A0A162QQT2</accession>
<organism evidence="2 3">
    <name type="scientific">Clostridium magnum DSM 2767</name>
    <dbReference type="NCBI Taxonomy" id="1121326"/>
    <lineage>
        <taxon>Bacteria</taxon>
        <taxon>Bacillati</taxon>
        <taxon>Bacillota</taxon>
        <taxon>Clostridia</taxon>
        <taxon>Eubacteriales</taxon>
        <taxon>Clostridiaceae</taxon>
        <taxon>Clostridium</taxon>
    </lineage>
</organism>
<evidence type="ECO:0008006" key="4">
    <source>
        <dbReference type="Google" id="ProtNLM"/>
    </source>
</evidence>
<dbReference type="AlphaFoldDB" id="A0A162QQT2"/>
<keyword evidence="1" id="KW-1133">Transmembrane helix</keyword>
<feature type="transmembrane region" description="Helical" evidence="1">
    <location>
        <begin position="6"/>
        <end position="26"/>
    </location>
</feature>
<dbReference type="PATRIC" id="fig|1121326.3.peg.6000"/>
<keyword evidence="3" id="KW-1185">Reference proteome</keyword>
<dbReference type="STRING" id="1121326.CLMAG_59320"/>
<dbReference type="RefSeq" id="WP_066630626.1">
    <property type="nucleotide sequence ID" value="NZ_FQXL01000035.1"/>
</dbReference>
<dbReference type="EMBL" id="LWAE01000014">
    <property type="protein sequence ID" value="KZL88839.1"/>
    <property type="molecule type" value="Genomic_DNA"/>
</dbReference>
<feature type="transmembrane region" description="Helical" evidence="1">
    <location>
        <begin position="60"/>
        <end position="78"/>
    </location>
</feature>